<proteinExistence type="predicted"/>
<evidence type="ECO:0000313" key="2">
    <source>
        <dbReference type="Proteomes" id="UP000237000"/>
    </source>
</evidence>
<dbReference type="Proteomes" id="UP000237000">
    <property type="component" value="Unassembled WGS sequence"/>
</dbReference>
<organism evidence="1 2">
    <name type="scientific">Trema orientale</name>
    <name type="common">Charcoal tree</name>
    <name type="synonym">Celtis orientalis</name>
    <dbReference type="NCBI Taxonomy" id="63057"/>
    <lineage>
        <taxon>Eukaryota</taxon>
        <taxon>Viridiplantae</taxon>
        <taxon>Streptophyta</taxon>
        <taxon>Embryophyta</taxon>
        <taxon>Tracheophyta</taxon>
        <taxon>Spermatophyta</taxon>
        <taxon>Magnoliopsida</taxon>
        <taxon>eudicotyledons</taxon>
        <taxon>Gunneridae</taxon>
        <taxon>Pentapetalae</taxon>
        <taxon>rosids</taxon>
        <taxon>fabids</taxon>
        <taxon>Rosales</taxon>
        <taxon>Cannabaceae</taxon>
        <taxon>Trema</taxon>
    </lineage>
</organism>
<dbReference type="EMBL" id="JXTC01000219">
    <property type="protein sequence ID" value="PON81307.1"/>
    <property type="molecule type" value="Genomic_DNA"/>
</dbReference>
<dbReference type="AlphaFoldDB" id="A0A2P5E6X6"/>
<keyword evidence="2" id="KW-1185">Reference proteome</keyword>
<evidence type="ECO:0000313" key="1">
    <source>
        <dbReference type="EMBL" id="PON81307.1"/>
    </source>
</evidence>
<evidence type="ECO:0008006" key="3">
    <source>
        <dbReference type="Google" id="ProtNLM"/>
    </source>
</evidence>
<sequence>MQKQRQWGLSLLWAKDVGLPLHVIEFDALGVIKSANNHSHLHIISVLSFYPRVSVAHVHGEANKAAHEFAKLAFKIGSTSFGWRNQ</sequence>
<accession>A0A2P5E6X6</accession>
<protein>
    <recommendedName>
        <fullName evidence="3">RNase H type-1 domain-containing protein</fullName>
    </recommendedName>
</protein>
<name>A0A2P5E6X6_TREOI</name>
<dbReference type="InParanoid" id="A0A2P5E6X6"/>
<gene>
    <name evidence="1" type="ORF">TorRG33x02_228350</name>
</gene>
<reference evidence="2" key="1">
    <citation type="submission" date="2016-06" db="EMBL/GenBank/DDBJ databases">
        <title>Parallel loss of symbiosis genes in relatives of nitrogen-fixing non-legume Parasponia.</title>
        <authorList>
            <person name="Van Velzen R."/>
            <person name="Holmer R."/>
            <person name="Bu F."/>
            <person name="Rutten L."/>
            <person name="Van Zeijl A."/>
            <person name="Liu W."/>
            <person name="Santuari L."/>
            <person name="Cao Q."/>
            <person name="Sharma T."/>
            <person name="Shen D."/>
            <person name="Roswanjaya Y."/>
            <person name="Wardhani T."/>
            <person name="Kalhor M.S."/>
            <person name="Jansen J."/>
            <person name="Van den Hoogen J."/>
            <person name="Gungor B."/>
            <person name="Hartog M."/>
            <person name="Hontelez J."/>
            <person name="Verver J."/>
            <person name="Yang W.-C."/>
            <person name="Schijlen E."/>
            <person name="Repin R."/>
            <person name="Schilthuizen M."/>
            <person name="Schranz E."/>
            <person name="Heidstra R."/>
            <person name="Miyata K."/>
            <person name="Fedorova E."/>
            <person name="Kohlen W."/>
            <person name="Bisseling T."/>
            <person name="Smit S."/>
            <person name="Geurts R."/>
        </authorList>
    </citation>
    <scope>NUCLEOTIDE SEQUENCE [LARGE SCALE GENOMIC DNA]</scope>
    <source>
        <strain evidence="2">cv. RG33-2</strain>
    </source>
</reference>
<comment type="caution">
    <text evidence="1">The sequence shown here is derived from an EMBL/GenBank/DDBJ whole genome shotgun (WGS) entry which is preliminary data.</text>
</comment>